<dbReference type="Pfam" id="PF02653">
    <property type="entry name" value="BPD_transp_2"/>
    <property type="match status" value="1"/>
</dbReference>
<feature type="transmembrane region" description="Helical" evidence="6">
    <location>
        <begin position="326"/>
        <end position="343"/>
    </location>
</feature>
<dbReference type="AlphaFoldDB" id="A0A6J6BEU0"/>
<evidence type="ECO:0000256" key="6">
    <source>
        <dbReference type="SAM" id="Phobius"/>
    </source>
</evidence>
<name>A0A6J6BEU0_9ZZZZ</name>
<dbReference type="EMBL" id="CAEZSE010000107">
    <property type="protein sequence ID" value="CAB4536909.1"/>
    <property type="molecule type" value="Genomic_DNA"/>
</dbReference>
<keyword evidence="3 6" id="KW-0812">Transmembrane</keyword>
<dbReference type="InterPro" id="IPR001851">
    <property type="entry name" value="ABC_transp_permease"/>
</dbReference>
<dbReference type="PANTHER" id="PTHR47089">
    <property type="entry name" value="ABC TRANSPORTER, PERMEASE PROTEIN"/>
    <property type="match status" value="1"/>
</dbReference>
<proteinExistence type="predicted"/>
<evidence type="ECO:0000256" key="4">
    <source>
        <dbReference type="ARBA" id="ARBA00022989"/>
    </source>
</evidence>
<accession>A0A6J6BEU0</accession>
<dbReference type="GO" id="GO:0005886">
    <property type="term" value="C:plasma membrane"/>
    <property type="evidence" value="ECO:0007669"/>
    <property type="project" value="UniProtKB-SubCell"/>
</dbReference>
<dbReference type="PANTHER" id="PTHR47089:SF1">
    <property type="entry name" value="GUANOSINE ABC TRANSPORTER PERMEASE PROTEIN NUPP"/>
    <property type="match status" value="1"/>
</dbReference>
<evidence type="ECO:0000256" key="5">
    <source>
        <dbReference type="ARBA" id="ARBA00023136"/>
    </source>
</evidence>
<comment type="subcellular location">
    <subcellularLocation>
        <location evidence="1">Cell membrane</location>
        <topology evidence="1">Multi-pass membrane protein</topology>
    </subcellularLocation>
</comment>
<feature type="transmembrane region" description="Helical" evidence="6">
    <location>
        <begin position="200"/>
        <end position="219"/>
    </location>
</feature>
<feature type="transmembrane region" description="Helical" evidence="6">
    <location>
        <begin position="149"/>
        <end position="167"/>
    </location>
</feature>
<keyword evidence="2" id="KW-1003">Cell membrane</keyword>
<feature type="transmembrane region" description="Helical" evidence="6">
    <location>
        <begin position="119"/>
        <end position="140"/>
    </location>
</feature>
<evidence type="ECO:0000256" key="2">
    <source>
        <dbReference type="ARBA" id="ARBA00022475"/>
    </source>
</evidence>
<feature type="transmembrane region" description="Helical" evidence="6">
    <location>
        <begin position="248"/>
        <end position="268"/>
    </location>
</feature>
<protein>
    <submittedName>
        <fullName evidence="7">Unannotated protein</fullName>
    </submittedName>
</protein>
<gene>
    <name evidence="7" type="ORF">UFOPK1353_00715</name>
</gene>
<evidence type="ECO:0000313" key="7">
    <source>
        <dbReference type="EMBL" id="CAB4536909.1"/>
    </source>
</evidence>
<sequence length="369" mass="39678">MNQQLSSKRNSDSMRKSLNTLGSSVAAVILALVICGVLLLITGKNPLMAYGKILETGLTSEKFLEMLKRATPLIFSAIAVAIGFKMNLFNIGVEGQYLFAAIISAEMGTHVSLPAPLHVLFILIVAMVSGAAWASIAAILKITRGINEVISTIMLNYIALSFIQWIFETFFRDDSDGGLNVKTTEIAPSGRMPDLVHDRLNGMFIVALFVAFLYWIIVFRSRFGFQLRASGLNPIAARTAGIPAKRMILFALLLSGAVAGLVAMPSVIGDVYAYGPSSTPTQFGFAGITVALLGRNHPFGIVVAAMLFGFLDSTSAVLQLSEIPSSIVKVIQAIIVLVVVIVNEASSRRYNRKIAEQAALSSKSMDVRS</sequence>
<reference evidence="7" key="1">
    <citation type="submission" date="2020-05" db="EMBL/GenBank/DDBJ databases">
        <authorList>
            <person name="Chiriac C."/>
            <person name="Salcher M."/>
            <person name="Ghai R."/>
            <person name="Kavagutti S V."/>
        </authorList>
    </citation>
    <scope>NUCLEOTIDE SEQUENCE</scope>
</reference>
<evidence type="ECO:0000256" key="1">
    <source>
        <dbReference type="ARBA" id="ARBA00004651"/>
    </source>
</evidence>
<evidence type="ECO:0000256" key="3">
    <source>
        <dbReference type="ARBA" id="ARBA00022692"/>
    </source>
</evidence>
<dbReference type="GO" id="GO:0022857">
    <property type="term" value="F:transmembrane transporter activity"/>
    <property type="evidence" value="ECO:0007669"/>
    <property type="project" value="InterPro"/>
</dbReference>
<keyword evidence="4 6" id="KW-1133">Transmembrane helix</keyword>
<feature type="transmembrane region" description="Helical" evidence="6">
    <location>
        <begin position="21"/>
        <end position="41"/>
    </location>
</feature>
<dbReference type="CDD" id="cd06580">
    <property type="entry name" value="TM_PBP1_transp_TpRbsC_like"/>
    <property type="match status" value="1"/>
</dbReference>
<organism evidence="7">
    <name type="scientific">freshwater metagenome</name>
    <dbReference type="NCBI Taxonomy" id="449393"/>
    <lineage>
        <taxon>unclassified sequences</taxon>
        <taxon>metagenomes</taxon>
        <taxon>ecological metagenomes</taxon>
    </lineage>
</organism>
<keyword evidence="5 6" id="KW-0472">Membrane</keyword>